<dbReference type="Proteomes" id="UP001589738">
    <property type="component" value="Unassembled WGS sequence"/>
</dbReference>
<name>A0ABV6KM85_9BACI</name>
<feature type="transmembrane region" description="Helical" evidence="1">
    <location>
        <begin position="230"/>
        <end position="247"/>
    </location>
</feature>
<feature type="transmembrane region" description="Helical" evidence="1">
    <location>
        <begin position="177"/>
        <end position="194"/>
    </location>
</feature>
<keyword evidence="1" id="KW-1133">Transmembrane helix</keyword>
<organism evidence="2 3">
    <name type="scientific">Robertmurraya beringensis</name>
    <dbReference type="NCBI Taxonomy" id="641660"/>
    <lineage>
        <taxon>Bacteria</taxon>
        <taxon>Bacillati</taxon>
        <taxon>Bacillota</taxon>
        <taxon>Bacilli</taxon>
        <taxon>Bacillales</taxon>
        <taxon>Bacillaceae</taxon>
        <taxon>Robertmurraya</taxon>
    </lineage>
</organism>
<gene>
    <name evidence="2" type="ORF">ACFFHF_03835</name>
</gene>
<evidence type="ECO:0000313" key="2">
    <source>
        <dbReference type="EMBL" id="MFC0474428.1"/>
    </source>
</evidence>
<dbReference type="InterPro" id="IPR009574">
    <property type="entry name" value="DUF1189"/>
</dbReference>
<evidence type="ECO:0000256" key="1">
    <source>
        <dbReference type="SAM" id="Phobius"/>
    </source>
</evidence>
<evidence type="ECO:0000313" key="3">
    <source>
        <dbReference type="Proteomes" id="UP001589738"/>
    </source>
</evidence>
<keyword evidence="1" id="KW-0812">Transmembrane</keyword>
<keyword evidence="3" id="KW-1185">Reference proteome</keyword>
<proteinExistence type="predicted"/>
<dbReference type="RefSeq" id="WP_377057618.1">
    <property type="nucleotide sequence ID" value="NZ_JBHLUU010000015.1"/>
</dbReference>
<sequence length="256" mass="28758">MNIFQQLFKSLYSPKDIASTRFQGIEKTILYVFLLTLVSVIPTVSYVSSAINNGIETAAHTVDKELPDFSIENGELSADQEEPIYIEDADFTIIFDSTGEVSETDLEGYQNAFALLQNEFVLIAGGTLDTYDYSTLTDLTITKDSILEVIHSVDGLLAVIIPVLALTIYIFSSGIKFIEITILALFGLFIKNVTSRNLPYRQLWRLSAYSVTLPTIFFTIMEAFQTNVPNGFLINWFVSIIMLYLTVREIPQKAKK</sequence>
<keyword evidence="1" id="KW-0472">Membrane</keyword>
<feature type="transmembrane region" description="Helical" evidence="1">
    <location>
        <begin position="29"/>
        <end position="47"/>
    </location>
</feature>
<accession>A0ABV6KM85</accession>
<comment type="caution">
    <text evidence="2">The sequence shown here is derived from an EMBL/GenBank/DDBJ whole genome shotgun (WGS) entry which is preliminary data.</text>
</comment>
<dbReference type="EMBL" id="JBHLUU010000015">
    <property type="protein sequence ID" value="MFC0474428.1"/>
    <property type="molecule type" value="Genomic_DNA"/>
</dbReference>
<feature type="transmembrane region" description="Helical" evidence="1">
    <location>
        <begin position="206"/>
        <end position="224"/>
    </location>
</feature>
<reference evidence="2 3" key="1">
    <citation type="submission" date="2024-09" db="EMBL/GenBank/DDBJ databases">
        <authorList>
            <person name="Sun Q."/>
            <person name="Mori K."/>
        </authorList>
    </citation>
    <scope>NUCLEOTIDE SEQUENCE [LARGE SCALE GENOMIC DNA]</scope>
    <source>
        <strain evidence="2 3">CGMCC 1.9126</strain>
    </source>
</reference>
<dbReference type="Pfam" id="PF06691">
    <property type="entry name" value="DUF1189"/>
    <property type="match status" value="1"/>
</dbReference>
<protein>
    <submittedName>
        <fullName evidence="2">DUF1189 domain-containing protein</fullName>
    </submittedName>
</protein>